<gene>
    <name evidence="3" type="ORF">LY60_00225</name>
</gene>
<dbReference type="PRINTS" id="PR00081">
    <property type="entry name" value="GDHRDH"/>
</dbReference>
<keyword evidence="4" id="KW-1185">Reference proteome</keyword>
<comment type="caution">
    <text evidence="3">The sequence shown here is derived from an EMBL/GenBank/DDBJ whole genome shotgun (WGS) entry which is preliminary data.</text>
</comment>
<reference evidence="3 4" key="1">
    <citation type="submission" date="2019-07" db="EMBL/GenBank/DDBJ databases">
        <title>Genomic Encyclopedia of Type Strains, Phase I: the one thousand microbial genomes (KMG-I) project.</title>
        <authorList>
            <person name="Kyrpides N."/>
        </authorList>
    </citation>
    <scope>NUCLEOTIDE SEQUENCE [LARGE SCALE GENOMIC DNA]</scope>
    <source>
        <strain evidence="3 4">DSM 13558</strain>
    </source>
</reference>
<protein>
    <submittedName>
        <fullName evidence="3">Uncharacterized protein</fullName>
    </submittedName>
</protein>
<dbReference type="NCBIfam" id="NF006080">
    <property type="entry name" value="PRK08226.1"/>
    <property type="match status" value="1"/>
</dbReference>
<dbReference type="InterPro" id="IPR020904">
    <property type="entry name" value="Sc_DH/Rdtase_CS"/>
</dbReference>
<dbReference type="Proteomes" id="UP000315343">
    <property type="component" value="Unassembled WGS sequence"/>
</dbReference>
<dbReference type="OrthoDB" id="9803333at2"/>
<dbReference type="GO" id="GO:0008206">
    <property type="term" value="P:bile acid metabolic process"/>
    <property type="evidence" value="ECO:0007669"/>
    <property type="project" value="UniProtKB-ARBA"/>
</dbReference>
<evidence type="ECO:0000256" key="1">
    <source>
        <dbReference type="ARBA" id="ARBA00006484"/>
    </source>
</evidence>
<dbReference type="InterPro" id="IPR036291">
    <property type="entry name" value="NAD(P)-bd_dom_sf"/>
</dbReference>
<name>A0A562JLJ3_9FIRM</name>
<dbReference type="FunFam" id="3.40.50.720:FF:000084">
    <property type="entry name" value="Short-chain dehydrogenase reductase"/>
    <property type="match status" value="1"/>
</dbReference>
<dbReference type="SUPFAM" id="SSF51735">
    <property type="entry name" value="NAD(P)-binding Rossmann-fold domains"/>
    <property type="match status" value="1"/>
</dbReference>
<dbReference type="PROSITE" id="PS00061">
    <property type="entry name" value="ADH_SHORT"/>
    <property type="match status" value="1"/>
</dbReference>
<dbReference type="AlphaFoldDB" id="A0A562JLJ3"/>
<dbReference type="GO" id="GO:0016491">
    <property type="term" value="F:oxidoreductase activity"/>
    <property type="evidence" value="ECO:0007669"/>
    <property type="project" value="UniProtKB-KW"/>
</dbReference>
<comment type="similarity">
    <text evidence="1">Belongs to the short-chain dehydrogenases/reductases (SDR) family.</text>
</comment>
<evidence type="ECO:0000313" key="4">
    <source>
        <dbReference type="Proteomes" id="UP000315343"/>
    </source>
</evidence>
<dbReference type="InterPro" id="IPR050259">
    <property type="entry name" value="SDR"/>
</dbReference>
<sequence length="266" mass="28213">MRKFNGKIAVVTGAAMGNGLGITEVLSRGGCTVAMVDISDKVYGAAQKLMAQGYGVIPFTADVSDFISVNNVMVKIAEEYGKIDILVNNAGIIKVMSFLDMDDRTRDLHWNININGVWNCSKAVIPYMIKQKYGRIVNMSSVTGPMVVDTGETAYAASKAAIWGLTKALAIEMAGFGISVNAVCPGYVDTPMAQQIARESNPDDPDAVKRGIAAAVPLRRLATIQEIGQTVAFLASDDASYITGTQIVIDGGSTLPETFGAVAYVD</sequence>
<dbReference type="PANTHER" id="PTHR42879:SF2">
    <property type="entry name" value="3-OXOACYL-[ACYL-CARRIER-PROTEIN] REDUCTASE FABG"/>
    <property type="match status" value="1"/>
</dbReference>
<organism evidence="3 4">
    <name type="scientific">Sedimentibacter saalensis</name>
    <dbReference type="NCBI Taxonomy" id="130788"/>
    <lineage>
        <taxon>Bacteria</taxon>
        <taxon>Bacillati</taxon>
        <taxon>Bacillota</taxon>
        <taxon>Tissierellia</taxon>
        <taxon>Sedimentibacter</taxon>
    </lineage>
</organism>
<dbReference type="Gene3D" id="3.40.50.720">
    <property type="entry name" value="NAD(P)-binding Rossmann-like Domain"/>
    <property type="match status" value="1"/>
</dbReference>
<dbReference type="EMBL" id="VLKH01000001">
    <property type="protein sequence ID" value="TWH83614.1"/>
    <property type="molecule type" value="Genomic_DNA"/>
</dbReference>
<evidence type="ECO:0000256" key="2">
    <source>
        <dbReference type="ARBA" id="ARBA00023002"/>
    </source>
</evidence>
<dbReference type="Pfam" id="PF13561">
    <property type="entry name" value="adh_short_C2"/>
    <property type="match status" value="1"/>
</dbReference>
<proteinExistence type="inferred from homology"/>
<dbReference type="PRINTS" id="PR00080">
    <property type="entry name" value="SDRFAMILY"/>
</dbReference>
<dbReference type="RefSeq" id="WP_145078791.1">
    <property type="nucleotide sequence ID" value="NZ_JBCFAR010000006.1"/>
</dbReference>
<keyword evidence="2" id="KW-0560">Oxidoreductase</keyword>
<accession>A0A562JLJ3</accession>
<dbReference type="PANTHER" id="PTHR42879">
    <property type="entry name" value="3-OXOACYL-(ACYL-CARRIER-PROTEIN) REDUCTASE"/>
    <property type="match status" value="1"/>
</dbReference>
<evidence type="ECO:0000313" key="3">
    <source>
        <dbReference type="EMBL" id="TWH83614.1"/>
    </source>
</evidence>
<dbReference type="InterPro" id="IPR002347">
    <property type="entry name" value="SDR_fam"/>
</dbReference>